<dbReference type="PANTHER" id="PTHR44688:SF16">
    <property type="entry name" value="DNA-BINDING TRANSCRIPTIONAL ACTIVATOR DEVR_DOSR"/>
    <property type="match status" value="1"/>
</dbReference>
<accession>A0A4P6F903</accession>
<keyword evidence="2" id="KW-0238">DNA-binding</keyword>
<reference evidence="5 6" key="1">
    <citation type="submission" date="2019-01" db="EMBL/GenBank/DDBJ databases">
        <title>Genome sequencing of strain FW100M-8.</title>
        <authorList>
            <person name="Heo J."/>
            <person name="Kim S.-J."/>
            <person name="Kim J.-S."/>
            <person name="Hong S.-B."/>
            <person name="Kwon S.-W."/>
        </authorList>
    </citation>
    <scope>NUCLEOTIDE SEQUENCE [LARGE SCALE GENOMIC DNA]</scope>
    <source>
        <strain evidence="5 6">FW100M-8</strain>
    </source>
</reference>
<evidence type="ECO:0000259" key="4">
    <source>
        <dbReference type="PROSITE" id="PS50043"/>
    </source>
</evidence>
<evidence type="ECO:0000256" key="1">
    <source>
        <dbReference type="ARBA" id="ARBA00023015"/>
    </source>
</evidence>
<dbReference type="PROSITE" id="PS50043">
    <property type="entry name" value="HTH_LUXR_2"/>
    <property type="match status" value="1"/>
</dbReference>
<dbReference type="InterPro" id="IPR027417">
    <property type="entry name" value="P-loop_NTPase"/>
</dbReference>
<dbReference type="PRINTS" id="PR00038">
    <property type="entry name" value="HTHLUXR"/>
</dbReference>
<keyword evidence="1" id="KW-0805">Transcription regulation</keyword>
<dbReference type="KEGG" id="agf:ET445_02310"/>
<evidence type="ECO:0000313" key="6">
    <source>
        <dbReference type="Proteomes" id="UP000291259"/>
    </source>
</evidence>
<evidence type="ECO:0000313" key="5">
    <source>
        <dbReference type="EMBL" id="QAY72342.1"/>
    </source>
</evidence>
<keyword evidence="3" id="KW-0804">Transcription</keyword>
<keyword evidence="6" id="KW-1185">Reference proteome</keyword>
<dbReference type="GO" id="GO:0003677">
    <property type="term" value="F:DNA binding"/>
    <property type="evidence" value="ECO:0007669"/>
    <property type="project" value="UniProtKB-KW"/>
</dbReference>
<dbReference type="GO" id="GO:0006355">
    <property type="term" value="P:regulation of DNA-templated transcription"/>
    <property type="evidence" value="ECO:0007669"/>
    <property type="project" value="InterPro"/>
</dbReference>
<dbReference type="CDD" id="cd06170">
    <property type="entry name" value="LuxR_C_like"/>
    <property type="match status" value="1"/>
</dbReference>
<dbReference type="Proteomes" id="UP000291259">
    <property type="component" value="Chromosome"/>
</dbReference>
<dbReference type="SMART" id="SM00421">
    <property type="entry name" value="HTH_LUXR"/>
    <property type="match status" value="1"/>
</dbReference>
<dbReference type="InterPro" id="IPR011990">
    <property type="entry name" value="TPR-like_helical_dom_sf"/>
</dbReference>
<dbReference type="Gene3D" id="1.25.40.10">
    <property type="entry name" value="Tetratricopeptide repeat domain"/>
    <property type="match status" value="1"/>
</dbReference>
<evidence type="ECO:0000256" key="2">
    <source>
        <dbReference type="ARBA" id="ARBA00023125"/>
    </source>
</evidence>
<dbReference type="Pfam" id="PF00196">
    <property type="entry name" value="GerE"/>
    <property type="match status" value="1"/>
</dbReference>
<dbReference type="InterPro" id="IPR059106">
    <property type="entry name" value="WHD_MalT"/>
</dbReference>
<dbReference type="InterPro" id="IPR016032">
    <property type="entry name" value="Sig_transdc_resp-reg_C-effctor"/>
</dbReference>
<evidence type="ECO:0000256" key="3">
    <source>
        <dbReference type="ARBA" id="ARBA00023163"/>
    </source>
</evidence>
<dbReference type="SUPFAM" id="SSF46894">
    <property type="entry name" value="C-terminal effector domain of the bipartite response regulators"/>
    <property type="match status" value="1"/>
</dbReference>
<dbReference type="Gene3D" id="1.10.10.10">
    <property type="entry name" value="Winged helix-like DNA-binding domain superfamily/Winged helix DNA-binding domain"/>
    <property type="match status" value="1"/>
</dbReference>
<proteinExistence type="predicted"/>
<name>A0A4P6F903_9MICO</name>
<dbReference type="SUPFAM" id="SSF52540">
    <property type="entry name" value="P-loop containing nucleoside triphosphate hydrolases"/>
    <property type="match status" value="1"/>
</dbReference>
<sequence>MQSDAAGWDAFSEARFTRPSRAVAAPRERVNARLDEAVGAGRTAFVVAPSGFGKTTAVSSWAAGLAVPNGWLSLTRYDIDPHRRLSGIVGALRRAAIGAEDLGLCPLATLDAGSRDASASYDAIVDALADAVRPVVLVVDDVHRAGESVRRGLLWSLVEQPPAALRLVLVGREPRQFPVDRLLVTGAAAMIGVDELRFDVDETLRVAAGAGRPLDAVDAQRLVAATGGWPVAVRLALAAGREFTGLDPASLEAARIEVAALDPVAASSASRAVLADFVADEVLGALPEDLADFVLAATTTSDVDAALAAELSGRPDAVLLLEESVARGLFVDRFGTGDRAGYRWHDVFASTCRQLLERRDPGRAADLHRAAGRFLASSYPLLAFDESLRAGDVPTAVETLRANWVRLLVGPNGDALTLACTRLPAEWQAHAEVRLIRAAATGLAGGREQGQSLYRDAAAEIDADPEASAAVLRTRRLAALFLEDDRDALSRAVETVERDLATLDSAEPGWLAASLLLLGITQMSLRWEPSATTRTFETAEANALAAGDPLVAKRAAGALTFARAFRGDFVEARAVLERTGTPSGSDAWFGYIGNSEHFATAWMAYWCDDLDTARVHFRRVLEGGSSSTSFDGFARQYLAYIAAIDGDAADRAEAAALLRGMPEAEQHGIPWPAYRLAATAKLAEAEGRIDRAAAIVRRFEHVEQIPATTVVLAELARRHVGEQVALRMLEQITETGRASYARASALVTLALIRRAHGDRAGAHERLERALEVAVPQGVARPFADEWPDVRQFMLEHVAWGTAYGDFLTHAIARHDDRTGLTERERDVLGYLRTTLTTAEIAAELGLSVNTVKTHLRIIYRKLGVSDRKAAASTIT</sequence>
<feature type="domain" description="HTH luxR-type" evidence="4">
    <location>
        <begin position="813"/>
        <end position="875"/>
    </location>
</feature>
<protein>
    <recommendedName>
        <fullName evidence="4">HTH luxR-type domain-containing protein</fullName>
    </recommendedName>
</protein>
<dbReference type="AlphaFoldDB" id="A0A4P6F903"/>
<dbReference type="OrthoDB" id="134985at2"/>
<dbReference type="Pfam" id="PF25873">
    <property type="entry name" value="WHD_MalT"/>
    <property type="match status" value="1"/>
</dbReference>
<dbReference type="EMBL" id="CP035491">
    <property type="protein sequence ID" value="QAY72342.1"/>
    <property type="molecule type" value="Genomic_DNA"/>
</dbReference>
<dbReference type="InterPro" id="IPR000792">
    <property type="entry name" value="Tscrpt_reg_LuxR_C"/>
</dbReference>
<organism evidence="5 6">
    <name type="scientific">Agromyces protaetiae</name>
    <dbReference type="NCBI Taxonomy" id="2509455"/>
    <lineage>
        <taxon>Bacteria</taxon>
        <taxon>Bacillati</taxon>
        <taxon>Actinomycetota</taxon>
        <taxon>Actinomycetes</taxon>
        <taxon>Micrococcales</taxon>
        <taxon>Microbacteriaceae</taxon>
        <taxon>Agromyces</taxon>
    </lineage>
</organism>
<dbReference type="RefSeq" id="WP_129188469.1">
    <property type="nucleotide sequence ID" value="NZ_CP035491.1"/>
</dbReference>
<gene>
    <name evidence="5" type="ORF">ET445_02310</name>
</gene>
<dbReference type="PANTHER" id="PTHR44688">
    <property type="entry name" value="DNA-BINDING TRANSCRIPTIONAL ACTIVATOR DEVR_DOSR"/>
    <property type="match status" value="1"/>
</dbReference>
<dbReference type="InterPro" id="IPR036388">
    <property type="entry name" value="WH-like_DNA-bd_sf"/>
</dbReference>